<dbReference type="EMBL" id="MNCJ02000325">
    <property type="protein sequence ID" value="KAF5785279.1"/>
    <property type="molecule type" value="Genomic_DNA"/>
</dbReference>
<organism evidence="2 3">
    <name type="scientific">Helianthus annuus</name>
    <name type="common">Common sunflower</name>
    <dbReference type="NCBI Taxonomy" id="4232"/>
    <lineage>
        <taxon>Eukaryota</taxon>
        <taxon>Viridiplantae</taxon>
        <taxon>Streptophyta</taxon>
        <taxon>Embryophyta</taxon>
        <taxon>Tracheophyta</taxon>
        <taxon>Spermatophyta</taxon>
        <taxon>Magnoliopsida</taxon>
        <taxon>eudicotyledons</taxon>
        <taxon>Gunneridae</taxon>
        <taxon>Pentapetalae</taxon>
        <taxon>asterids</taxon>
        <taxon>campanulids</taxon>
        <taxon>Asterales</taxon>
        <taxon>Asteraceae</taxon>
        <taxon>Asteroideae</taxon>
        <taxon>Heliantheae alliance</taxon>
        <taxon>Heliantheae</taxon>
        <taxon>Helianthus</taxon>
    </lineage>
</organism>
<proteinExistence type="predicted"/>
<reference evidence="1" key="3">
    <citation type="submission" date="2020-06" db="EMBL/GenBank/DDBJ databases">
        <title>Helianthus annuus Genome sequencing and assembly Release 2.</title>
        <authorList>
            <person name="Gouzy J."/>
            <person name="Langlade N."/>
            <person name="Munos S."/>
        </authorList>
    </citation>
    <scope>NUCLEOTIDE SEQUENCE</scope>
    <source>
        <tissue evidence="1">Leaves</tissue>
    </source>
</reference>
<evidence type="ECO:0000313" key="1">
    <source>
        <dbReference type="EMBL" id="KAF5785279.1"/>
    </source>
</evidence>
<dbReference type="InParanoid" id="A0A251TJR7"/>
<dbReference type="EMBL" id="CM007899">
    <property type="protein sequence ID" value="OTG10241.1"/>
    <property type="molecule type" value="Genomic_DNA"/>
</dbReference>
<reference evidence="1 3" key="1">
    <citation type="journal article" date="2017" name="Nature">
        <title>The sunflower genome provides insights into oil metabolism, flowering and Asterid evolution.</title>
        <authorList>
            <person name="Badouin H."/>
            <person name="Gouzy J."/>
            <person name="Grassa C.J."/>
            <person name="Murat F."/>
            <person name="Staton S.E."/>
            <person name="Cottret L."/>
            <person name="Lelandais-Briere C."/>
            <person name="Owens G.L."/>
            <person name="Carrere S."/>
            <person name="Mayjonade B."/>
            <person name="Legrand L."/>
            <person name="Gill N."/>
            <person name="Kane N.C."/>
            <person name="Bowers J.E."/>
            <person name="Hubner S."/>
            <person name="Bellec A."/>
            <person name="Berard A."/>
            <person name="Berges H."/>
            <person name="Blanchet N."/>
            <person name="Boniface M.C."/>
            <person name="Brunel D."/>
            <person name="Catrice O."/>
            <person name="Chaidir N."/>
            <person name="Claudel C."/>
            <person name="Donnadieu C."/>
            <person name="Faraut T."/>
            <person name="Fievet G."/>
            <person name="Helmstetter N."/>
            <person name="King M."/>
            <person name="Knapp S.J."/>
            <person name="Lai Z."/>
            <person name="Le Paslier M.C."/>
            <person name="Lippi Y."/>
            <person name="Lorenzon L."/>
            <person name="Mandel J.R."/>
            <person name="Marage G."/>
            <person name="Marchand G."/>
            <person name="Marquand E."/>
            <person name="Bret-Mestries E."/>
            <person name="Morien E."/>
            <person name="Nambeesan S."/>
            <person name="Nguyen T."/>
            <person name="Pegot-Espagnet P."/>
            <person name="Pouilly N."/>
            <person name="Raftis F."/>
            <person name="Sallet E."/>
            <person name="Schiex T."/>
            <person name="Thomas J."/>
            <person name="Vandecasteele C."/>
            <person name="Vares D."/>
            <person name="Vear F."/>
            <person name="Vautrin S."/>
            <person name="Crespi M."/>
            <person name="Mangin B."/>
            <person name="Burke J.M."/>
            <person name="Salse J."/>
            <person name="Munos S."/>
            <person name="Vincourt P."/>
            <person name="Rieseberg L.H."/>
            <person name="Langlade N.B."/>
        </authorList>
    </citation>
    <scope>NUCLEOTIDE SEQUENCE [LARGE SCALE GENOMIC DNA]</scope>
    <source>
        <strain evidence="3">cv. SF193</strain>
        <tissue evidence="1">Leaves</tissue>
    </source>
</reference>
<sequence>MMKMIITPTSSINCIFSRNTLKNFILSLSSNISAEHSLNTLPLHFQNQNMKNQGLYMVI</sequence>
<accession>A0A251TJR7</accession>
<dbReference type="Gramene" id="mRNA:HanXRQr2_Chr10g0426771">
    <property type="protein sequence ID" value="CDS:HanXRQr2_Chr10g0426771.1"/>
    <property type="gene ID" value="HanXRQr2_Chr10g0426771"/>
</dbReference>
<dbReference type="AlphaFoldDB" id="A0A251TJR7"/>
<protein>
    <submittedName>
        <fullName evidence="2">Uncharacterized protein</fullName>
    </submittedName>
</protein>
<keyword evidence="3" id="KW-1185">Reference proteome</keyword>
<evidence type="ECO:0000313" key="2">
    <source>
        <dbReference type="EMBL" id="OTG10241.1"/>
    </source>
</evidence>
<evidence type="ECO:0000313" key="3">
    <source>
        <dbReference type="Proteomes" id="UP000215914"/>
    </source>
</evidence>
<dbReference type="Proteomes" id="UP000215914">
    <property type="component" value="Chromosome 10"/>
</dbReference>
<reference evidence="2" key="2">
    <citation type="submission" date="2017-02" db="EMBL/GenBank/DDBJ databases">
        <title>Sunflower complete genome.</title>
        <authorList>
            <person name="Langlade N."/>
            <person name="Munos S."/>
        </authorList>
    </citation>
    <scope>NUCLEOTIDE SEQUENCE [LARGE SCALE GENOMIC DNA]</scope>
    <source>
        <tissue evidence="2">Leaves</tissue>
    </source>
</reference>
<gene>
    <name evidence="2" type="ORF">HannXRQ_Chr10g0285431</name>
    <name evidence="1" type="ORF">HanXRQr2_Chr10g0426771</name>
</gene>
<name>A0A251TJR7_HELAN</name>